<evidence type="ECO:0000256" key="7">
    <source>
        <dbReference type="ARBA" id="ARBA00022989"/>
    </source>
</evidence>
<keyword evidence="4 10" id="KW-0812">Transmembrane</keyword>
<evidence type="ECO:0000256" key="1">
    <source>
        <dbReference type="ARBA" id="ARBA00004479"/>
    </source>
</evidence>
<dbReference type="InterPro" id="IPR032675">
    <property type="entry name" value="LRR_dom_sf"/>
</dbReference>
<keyword evidence="7 10" id="KW-1133">Transmembrane helix</keyword>
<dbReference type="SUPFAM" id="SSF52058">
    <property type="entry name" value="L domain-like"/>
    <property type="match status" value="1"/>
</dbReference>
<organism evidence="11 12">
    <name type="scientific">Marchantia polymorpha</name>
    <name type="common">Common liverwort</name>
    <name type="synonym">Marchantia aquatica</name>
    <dbReference type="NCBI Taxonomy" id="3197"/>
    <lineage>
        <taxon>Eukaryota</taxon>
        <taxon>Viridiplantae</taxon>
        <taxon>Streptophyta</taxon>
        <taxon>Embryophyta</taxon>
        <taxon>Marchantiophyta</taxon>
        <taxon>Marchantiopsida</taxon>
        <taxon>Marchantiidae</taxon>
        <taxon>Marchantiales</taxon>
        <taxon>Marchantiaceae</taxon>
        <taxon>Marchantia</taxon>
    </lineage>
</organism>
<keyword evidence="3" id="KW-0433">Leucine-rich repeat</keyword>
<evidence type="ECO:0000256" key="9">
    <source>
        <dbReference type="ARBA" id="ARBA00023180"/>
    </source>
</evidence>
<comment type="subcellular location">
    <subcellularLocation>
        <location evidence="1">Membrane</location>
        <topology evidence="1">Single-pass type I membrane protein</topology>
    </subcellularLocation>
</comment>
<evidence type="ECO:0000256" key="2">
    <source>
        <dbReference type="ARBA" id="ARBA00009592"/>
    </source>
</evidence>
<dbReference type="Proteomes" id="UP000244005">
    <property type="component" value="Unassembled WGS sequence"/>
</dbReference>
<evidence type="ECO:0008006" key="13">
    <source>
        <dbReference type="Google" id="ProtNLM"/>
    </source>
</evidence>
<keyword evidence="12" id="KW-1185">Reference proteome</keyword>
<proteinExistence type="inferred from homology"/>
<dbReference type="InterPro" id="IPR001611">
    <property type="entry name" value="Leu-rich_rpt"/>
</dbReference>
<keyword evidence="6" id="KW-0677">Repeat</keyword>
<dbReference type="InterPro" id="IPR046956">
    <property type="entry name" value="RLP23-like"/>
</dbReference>
<evidence type="ECO:0000256" key="4">
    <source>
        <dbReference type="ARBA" id="ARBA00022692"/>
    </source>
</evidence>
<keyword evidence="9" id="KW-0325">Glycoprotein</keyword>
<evidence type="ECO:0000256" key="5">
    <source>
        <dbReference type="ARBA" id="ARBA00022729"/>
    </source>
</evidence>
<evidence type="ECO:0000256" key="8">
    <source>
        <dbReference type="ARBA" id="ARBA00023136"/>
    </source>
</evidence>
<dbReference type="OrthoDB" id="544346at2759"/>
<dbReference type="OMA" id="YESIRFS"/>
<sequence length="271" mass="29916">MHALQVLDLSSNEFTGELTRDLSGLIAYKIAKIPLESSPYESIRFSYVNRDVIISLRKGKISLEYEYVLDALALLDVSSNQLTGEIPADLGTLHGLKYLFMDDNNFEETIPIELGEIVDLLELDLSRNQLSGPIPVSLSKLRLSYLNLSLNQLSGPIPVANSFSTRYSESFLPGNPKLCGDSIYKPCETSAFIDDGELDPSPVTQQTKSWSLYFHGISMTAFAIGASVGFSTVIGLVTLIPSLRNRFLFPKHGTISHAQSQSDYGLFRRPS</sequence>
<evidence type="ECO:0000256" key="6">
    <source>
        <dbReference type="ARBA" id="ARBA00022737"/>
    </source>
</evidence>
<name>A0A2R6VXY8_MARPO</name>
<dbReference type="Pfam" id="PF00560">
    <property type="entry name" value="LRR_1"/>
    <property type="match status" value="4"/>
</dbReference>
<gene>
    <name evidence="11" type="ORF">MARPO_1470s0002</name>
</gene>
<evidence type="ECO:0000256" key="10">
    <source>
        <dbReference type="SAM" id="Phobius"/>
    </source>
</evidence>
<reference evidence="12" key="1">
    <citation type="journal article" date="2017" name="Cell">
        <title>Insights into land plant evolution garnered from the Marchantia polymorpha genome.</title>
        <authorList>
            <person name="Bowman J.L."/>
            <person name="Kohchi T."/>
            <person name="Yamato K.T."/>
            <person name="Jenkins J."/>
            <person name="Shu S."/>
            <person name="Ishizaki K."/>
            <person name="Yamaoka S."/>
            <person name="Nishihama R."/>
            <person name="Nakamura Y."/>
            <person name="Berger F."/>
            <person name="Adam C."/>
            <person name="Aki S.S."/>
            <person name="Althoff F."/>
            <person name="Araki T."/>
            <person name="Arteaga-Vazquez M.A."/>
            <person name="Balasubrmanian S."/>
            <person name="Barry K."/>
            <person name="Bauer D."/>
            <person name="Boehm C.R."/>
            <person name="Briginshaw L."/>
            <person name="Caballero-Perez J."/>
            <person name="Catarino B."/>
            <person name="Chen F."/>
            <person name="Chiyoda S."/>
            <person name="Chovatia M."/>
            <person name="Davies K.M."/>
            <person name="Delmans M."/>
            <person name="Demura T."/>
            <person name="Dierschke T."/>
            <person name="Dolan L."/>
            <person name="Dorantes-Acosta A.E."/>
            <person name="Eklund D.M."/>
            <person name="Florent S.N."/>
            <person name="Flores-Sandoval E."/>
            <person name="Fujiyama A."/>
            <person name="Fukuzawa H."/>
            <person name="Galik B."/>
            <person name="Grimanelli D."/>
            <person name="Grimwood J."/>
            <person name="Grossniklaus U."/>
            <person name="Hamada T."/>
            <person name="Haseloff J."/>
            <person name="Hetherington A.J."/>
            <person name="Higo A."/>
            <person name="Hirakawa Y."/>
            <person name="Hundley H.N."/>
            <person name="Ikeda Y."/>
            <person name="Inoue K."/>
            <person name="Inoue S.I."/>
            <person name="Ishida S."/>
            <person name="Jia Q."/>
            <person name="Kakita M."/>
            <person name="Kanazawa T."/>
            <person name="Kawai Y."/>
            <person name="Kawashima T."/>
            <person name="Kennedy M."/>
            <person name="Kinose K."/>
            <person name="Kinoshita T."/>
            <person name="Kohara Y."/>
            <person name="Koide E."/>
            <person name="Komatsu K."/>
            <person name="Kopischke S."/>
            <person name="Kubo M."/>
            <person name="Kyozuka J."/>
            <person name="Lagercrantz U."/>
            <person name="Lin S.S."/>
            <person name="Lindquist E."/>
            <person name="Lipzen A.M."/>
            <person name="Lu C.W."/>
            <person name="De Luna E."/>
            <person name="Martienssen R.A."/>
            <person name="Minamino N."/>
            <person name="Mizutani M."/>
            <person name="Mizutani M."/>
            <person name="Mochizuki N."/>
            <person name="Monte I."/>
            <person name="Mosher R."/>
            <person name="Nagasaki H."/>
            <person name="Nakagami H."/>
            <person name="Naramoto S."/>
            <person name="Nishitani K."/>
            <person name="Ohtani M."/>
            <person name="Okamoto T."/>
            <person name="Okumura M."/>
            <person name="Phillips J."/>
            <person name="Pollak B."/>
            <person name="Reinders A."/>
            <person name="Rovekamp M."/>
            <person name="Sano R."/>
            <person name="Sawa S."/>
            <person name="Schmid M.W."/>
            <person name="Shirakawa M."/>
            <person name="Solano R."/>
            <person name="Spunde A."/>
            <person name="Suetsugu N."/>
            <person name="Sugano S."/>
            <person name="Sugiyama A."/>
            <person name="Sun R."/>
            <person name="Suzuki Y."/>
            <person name="Takenaka M."/>
            <person name="Takezawa D."/>
            <person name="Tomogane H."/>
            <person name="Tsuzuki M."/>
            <person name="Ueda T."/>
            <person name="Umeda M."/>
            <person name="Ward J.M."/>
            <person name="Watanabe Y."/>
            <person name="Yazaki K."/>
            <person name="Yokoyama R."/>
            <person name="Yoshitake Y."/>
            <person name="Yotsui I."/>
            <person name="Zachgo S."/>
            <person name="Schmutz J."/>
        </authorList>
    </citation>
    <scope>NUCLEOTIDE SEQUENCE [LARGE SCALE GENOMIC DNA]</scope>
    <source>
        <strain evidence="12">Tak-1</strain>
    </source>
</reference>
<dbReference type="PANTHER" id="PTHR48063">
    <property type="entry name" value="LRR RECEPTOR-LIKE KINASE"/>
    <property type="match status" value="1"/>
</dbReference>
<evidence type="ECO:0000313" key="12">
    <source>
        <dbReference type="Proteomes" id="UP000244005"/>
    </source>
</evidence>
<dbReference type="Gene3D" id="3.80.10.10">
    <property type="entry name" value="Ribonuclease Inhibitor"/>
    <property type="match status" value="1"/>
</dbReference>
<evidence type="ECO:0000313" key="11">
    <source>
        <dbReference type="EMBL" id="PTQ26474.1"/>
    </source>
</evidence>
<accession>A0A2R6VXY8</accession>
<keyword evidence="8 10" id="KW-0472">Membrane</keyword>
<feature type="transmembrane region" description="Helical" evidence="10">
    <location>
        <begin position="212"/>
        <end position="240"/>
    </location>
</feature>
<comment type="similarity">
    <text evidence="2">Belongs to the RLP family.</text>
</comment>
<dbReference type="GO" id="GO:0016020">
    <property type="term" value="C:membrane"/>
    <property type="evidence" value="ECO:0007669"/>
    <property type="project" value="UniProtKB-SubCell"/>
</dbReference>
<dbReference type="EMBL" id="KZ773822">
    <property type="protein sequence ID" value="PTQ26474.1"/>
    <property type="molecule type" value="Genomic_DNA"/>
</dbReference>
<dbReference type="FunFam" id="3.80.10.10:FF:000111">
    <property type="entry name" value="LRR receptor-like serine/threonine-protein kinase ERECTA"/>
    <property type="match status" value="1"/>
</dbReference>
<evidence type="ECO:0000256" key="3">
    <source>
        <dbReference type="ARBA" id="ARBA00022614"/>
    </source>
</evidence>
<keyword evidence="5" id="KW-0732">Signal</keyword>
<protein>
    <recommendedName>
        <fullName evidence="13">Leucine-rich repeat-containing N-terminal plant-type domain-containing protein</fullName>
    </recommendedName>
</protein>
<dbReference type="AlphaFoldDB" id="A0A2R6VXY8"/>